<organism evidence="1 2">
    <name type="scientific">Streptomyces synnematoformans</name>
    <dbReference type="NCBI Taxonomy" id="415721"/>
    <lineage>
        <taxon>Bacteria</taxon>
        <taxon>Bacillati</taxon>
        <taxon>Actinomycetota</taxon>
        <taxon>Actinomycetes</taxon>
        <taxon>Kitasatosporales</taxon>
        <taxon>Streptomycetaceae</taxon>
        <taxon>Streptomyces</taxon>
    </lineage>
</organism>
<keyword evidence="2" id="KW-1185">Reference proteome</keyword>
<protein>
    <recommendedName>
        <fullName evidence="3">Major tail protein</fullName>
    </recommendedName>
</protein>
<gene>
    <name evidence="1" type="ORF">GCM10009802_04640</name>
</gene>
<evidence type="ECO:0000313" key="2">
    <source>
        <dbReference type="Proteomes" id="UP001500443"/>
    </source>
</evidence>
<name>A0ABN2XBE1_9ACTN</name>
<dbReference type="EMBL" id="BAAAPF010000004">
    <property type="protein sequence ID" value="GAA2108698.1"/>
    <property type="molecule type" value="Genomic_DNA"/>
</dbReference>
<evidence type="ECO:0000313" key="1">
    <source>
        <dbReference type="EMBL" id="GAA2108698.1"/>
    </source>
</evidence>
<dbReference type="RefSeq" id="WP_344287316.1">
    <property type="nucleotide sequence ID" value="NZ_BAAAPF010000004.1"/>
</dbReference>
<reference evidence="1 2" key="1">
    <citation type="journal article" date="2019" name="Int. J. Syst. Evol. Microbiol.">
        <title>The Global Catalogue of Microorganisms (GCM) 10K type strain sequencing project: providing services to taxonomists for standard genome sequencing and annotation.</title>
        <authorList>
            <consortium name="The Broad Institute Genomics Platform"/>
            <consortium name="The Broad Institute Genome Sequencing Center for Infectious Disease"/>
            <person name="Wu L."/>
            <person name="Ma J."/>
        </authorList>
    </citation>
    <scope>NUCLEOTIDE SEQUENCE [LARGE SCALE GENOMIC DNA]</scope>
    <source>
        <strain evidence="1 2">JCM 15481</strain>
    </source>
</reference>
<sequence>MPKMVLLAQYLSLNGTDLSEYTKKAELAVEVEDKDVTTYTSLGWKEVLGGLKSGELGIDFLQDFAATELDSVMWPLLGTVVPFAIRPDQGVVGTSNPEYTGNILVKEWKPIEGSVGDEASVGVSFPTSGAVARATS</sequence>
<evidence type="ECO:0008006" key="3">
    <source>
        <dbReference type="Google" id="ProtNLM"/>
    </source>
</evidence>
<accession>A0ABN2XBE1</accession>
<dbReference type="Proteomes" id="UP001500443">
    <property type="component" value="Unassembled WGS sequence"/>
</dbReference>
<comment type="caution">
    <text evidence="1">The sequence shown here is derived from an EMBL/GenBank/DDBJ whole genome shotgun (WGS) entry which is preliminary data.</text>
</comment>
<proteinExistence type="predicted"/>